<comment type="caution">
    <text evidence="2">The sequence shown here is derived from an EMBL/GenBank/DDBJ whole genome shotgun (WGS) entry which is preliminary data.</text>
</comment>
<organism evidence="2 3">
    <name type="scientific">Clostridioides difficile</name>
    <name type="common">Peptoclostridium difficile</name>
    <dbReference type="NCBI Taxonomy" id="1496"/>
    <lineage>
        <taxon>Bacteria</taxon>
        <taxon>Bacillati</taxon>
        <taxon>Bacillota</taxon>
        <taxon>Clostridia</taxon>
        <taxon>Peptostreptococcales</taxon>
        <taxon>Peptostreptococcaceae</taxon>
        <taxon>Clostridioides</taxon>
    </lineage>
</organism>
<dbReference type="InterPro" id="IPR003959">
    <property type="entry name" value="ATPase_AAA_core"/>
</dbReference>
<gene>
    <name evidence="2" type="ORF">SAMEA1710456_01274</name>
</gene>
<keyword evidence="2" id="KW-0067">ATP-binding</keyword>
<dbReference type="PANTHER" id="PTHR43581:SF4">
    <property type="entry name" value="ATP_GTP PHOSPHATASE"/>
    <property type="match status" value="1"/>
</dbReference>
<dbReference type="EMBL" id="CAADAT010000005">
    <property type="protein sequence ID" value="VFD53799.1"/>
    <property type="molecule type" value="Genomic_DNA"/>
</dbReference>
<dbReference type="InterPro" id="IPR027417">
    <property type="entry name" value="P-loop_NTPase"/>
</dbReference>
<dbReference type="InterPro" id="IPR051396">
    <property type="entry name" value="Bact_Antivir_Def_Nuclease"/>
</dbReference>
<feature type="domain" description="ATPase AAA-type core" evidence="1">
    <location>
        <begin position="33"/>
        <end position="366"/>
    </location>
</feature>
<dbReference type="SUPFAM" id="SSF52540">
    <property type="entry name" value="P-loop containing nucleoside triphosphate hydrolases"/>
    <property type="match status" value="1"/>
</dbReference>
<dbReference type="GO" id="GO:0005524">
    <property type="term" value="F:ATP binding"/>
    <property type="evidence" value="ECO:0007669"/>
    <property type="project" value="UniProtKB-KW"/>
</dbReference>
<dbReference type="AlphaFoldDB" id="A0AAX3GY20"/>
<name>A0AAX3GY20_CLODI</name>
<dbReference type="RefSeq" id="WP_003421921.1">
    <property type="nucleotide sequence ID" value="NZ_BEHB01000006.1"/>
</dbReference>
<dbReference type="GO" id="GO:0016887">
    <property type="term" value="F:ATP hydrolysis activity"/>
    <property type="evidence" value="ECO:0007669"/>
    <property type="project" value="InterPro"/>
</dbReference>
<accession>A0AAX3GY20</accession>
<keyword evidence="2" id="KW-0547">Nucleotide-binding</keyword>
<dbReference type="Proteomes" id="UP000346772">
    <property type="component" value="Unassembled WGS sequence"/>
</dbReference>
<reference evidence="2 3" key="1">
    <citation type="submission" date="2019-02" db="EMBL/GenBank/DDBJ databases">
        <authorList>
            <consortium name="Pathogen Informatics"/>
        </authorList>
    </citation>
    <scope>NUCLEOTIDE SEQUENCE [LARGE SCALE GENOMIC DNA]</scope>
    <source>
        <strain evidence="2 3">078GUE027</strain>
    </source>
</reference>
<dbReference type="Gene3D" id="3.40.50.300">
    <property type="entry name" value="P-loop containing nucleotide triphosphate hydrolases"/>
    <property type="match status" value="1"/>
</dbReference>
<proteinExistence type="predicted"/>
<dbReference type="Pfam" id="PF13304">
    <property type="entry name" value="AAA_21"/>
    <property type="match status" value="1"/>
</dbReference>
<protein>
    <submittedName>
        <fullName evidence="2">Predicted ATP-binding protein involved in virulence</fullName>
    </submittedName>
</protein>
<evidence type="ECO:0000313" key="3">
    <source>
        <dbReference type="Proteomes" id="UP000346772"/>
    </source>
</evidence>
<sequence length="643" mass="74141">MFLDRIIMENVGPIDNLDIGFPFNEDGSPKPIIFVGENGKGKSTVLSNIVDSLFEFAKQPYNDITETNKDGTTPYFKVLSWKNTKVGCDYSFSFINFVNGEQNFQYIEKLGNLSFEQCIEKTSGLLNLDNNWGNRKNIKDITKNKEYFEEEFANKSFCFFPPNRYETPHWMNQNIISENLITINDKISGKLNKPIIVQNVTETNIKWLLDIIVDSRADLIQSDLGGWNSEQDLNNIRLLKIARENVEEILSEIVKKDVKFGLNWRNSGGSRFNIIDRSTNSMIIPTLDALSTGESALFNMFSTIIRYSDYGDINKSIKLNEIEGIVIIDEIDLHLHSSIQCDVLPKLIKKFPKVQFIITSHSPLFILGMKDIFKEDGFKIYEMPTGENIGPEEFSEFERSYEYYKRTELFSKDIQDILKSKNGKTLIITEGKTDWKHMKAGLLKLKEQGLYHDLDIEFLEYENDIKMGYNNLINICEAASKLRNNNKVICVFDRDLSDRDLRKVKDENTNYKLWGNNVISMVLPLPDNRVEIDKIMCIEHYYSDEEIKTFYKGRRLFLGDEFNSKLGLHILGDKICQDKNKCGKKSIIDSGCVVCDIKNPEDNIALSKNDFADSILNGVEEFKNISFENFKLVFDLIQILVNE</sequence>
<dbReference type="PANTHER" id="PTHR43581">
    <property type="entry name" value="ATP/GTP PHOSPHATASE"/>
    <property type="match status" value="1"/>
</dbReference>
<evidence type="ECO:0000259" key="1">
    <source>
        <dbReference type="Pfam" id="PF13304"/>
    </source>
</evidence>
<evidence type="ECO:0000313" key="2">
    <source>
        <dbReference type="EMBL" id="VFD53799.1"/>
    </source>
</evidence>